<evidence type="ECO:0008006" key="3">
    <source>
        <dbReference type="Google" id="ProtNLM"/>
    </source>
</evidence>
<dbReference type="EMBL" id="JBHUDZ010000012">
    <property type="protein sequence ID" value="MFD1604168.1"/>
    <property type="molecule type" value="Genomic_DNA"/>
</dbReference>
<proteinExistence type="predicted"/>
<evidence type="ECO:0000313" key="1">
    <source>
        <dbReference type="EMBL" id="MFD1604168.1"/>
    </source>
</evidence>
<name>A0ABW4HF19_9FLAO</name>
<reference evidence="2" key="1">
    <citation type="journal article" date="2019" name="Int. J. Syst. Evol. Microbiol.">
        <title>The Global Catalogue of Microorganisms (GCM) 10K type strain sequencing project: providing services to taxonomists for standard genome sequencing and annotation.</title>
        <authorList>
            <consortium name="The Broad Institute Genomics Platform"/>
            <consortium name="The Broad Institute Genome Sequencing Center for Infectious Disease"/>
            <person name="Wu L."/>
            <person name="Ma J."/>
        </authorList>
    </citation>
    <scope>NUCLEOTIDE SEQUENCE [LARGE SCALE GENOMIC DNA]</scope>
    <source>
        <strain evidence="2">CCUG 70865</strain>
    </source>
</reference>
<organism evidence="1 2">
    <name type="scientific">Flavobacterium artemisiae</name>
    <dbReference type="NCBI Taxonomy" id="2126556"/>
    <lineage>
        <taxon>Bacteria</taxon>
        <taxon>Pseudomonadati</taxon>
        <taxon>Bacteroidota</taxon>
        <taxon>Flavobacteriia</taxon>
        <taxon>Flavobacteriales</taxon>
        <taxon>Flavobacteriaceae</taxon>
        <taxon>Flavobacterium</taxon>
    </lineage>
</organism>
<accession>A0ABW4HF19</accession>
<dbReference type="Gene3D" id="2.150.10.10">
    <property type="entry name" value="Serralysin-like metalloprotease, C-terminal"/>
    <property type="match status" value="1"/>
</dbReference>
<sequence length="578" mass="60754">MENQEPKQYVGKPLKLNTVPRSENETVNILVQGADKTVKFIPRNEIEVNADWNANWGPAQILNKPDIYALEQRDSDLQNQIYNKQDALYSGFNIKTINGESILGEGDISSTPTLQQVMDAGSAAMIDGEAGILCTSNNDYSRFYLSGEMVELNNLDTGLKKAISLNLKDGELKITNQNTTTGKYTMINLSANPTVNTEISFPNKETAGNYVLATTADFKTINGESIVGEGDLTLSSASMPDGAIKIAGGLSLDGTFRNLTDNLGNSTRLWINYSSVTSVAGDNTLNNVAFGPNSMWNASSGTENTAFGTGTLGPNTSGSQNTAIGCSSLRSNTTGFSNTAVGWGSLISNKEGSDNIALGNGAMFLNKSGNNNIAVGHSSLNGNTTGNDNIAIGYAALLSNVSSRNLAIGTRAMIFTVNGNNNLAIGEESLQSNIDGSCNTIIGAHALKNSIDGSWNVALGMYAGRYIYDGNTSNTSSNGSIFLGSGTMALQNEGSNEVVIGDYAIGAGSNSVTLGNANITKTILRGAVSAKSYKLDSLNTAPTSSTAAGNVGEIRVTADYIYVCTAVNTWVRSALTTW</sequence>
<comment type="caution">
    <text evidence="1">The sequence shown here is derived from an EMBL/GenBank/DDBJ whole genome shotgun (WGS) entry which is preliminary data.</text>
</comment>
<dbReference type="Proteomes" id="UP001597138">
    <property type="component" value="Unassembled WGS sequence"/>
</dbReference>
<evidence type="ECO:0000313" key="2">
    <source>
        <dbReference type="Proteomes" id="UP001597138"/>
    </source>
</evidence>
<gene>
    <name evidence="1" type="ORF">ACFSC2_15610</name>
</gene>
<dbReference type="InterPro" id="IPR011049">
    <property type="entry name" value="Serralysin-like_metalloprot_C"/>
</dbReference>
<dbReference type="RefSeq" id="WP_379814452.1">
    <property type="nucleotide sequence ID" value="NZ_JBHUDZ010000012.1"/>
</dbReference>
<keyword evidence="2" id="KW-1185">Reference proteome</keyword>
<protein>
    <recommendedName>
        <fullName evidence="3">Head domain of trimeric autotransporter adhesin</fullName>
    </recommendedName>
</protein>